<reference evidence="1 2" key="1">
    <citation type="journal article" date="2016" name="Nat. Commun.">
        <title>Thousands of microbial genomes shed light on interconnected biogeochemical processes in an aquifer system.</title>
        <authorList>
            <person name="Anantharaman K."/>
            <person name="Brown C.T."/>
            <person name="Hug L.A."/>
            <person name="Sharon I."/>
            <person name="Castelle C.J."/>
            <person name="Probst A.J."/>
            <person name="Thomas B.C."/>
            <person name="Singh A."/>
            <person name="Wilkins M.J."/>
            <person name="Karaoz U."/>
            <person name="Brodie E.L."/>
            <person name="Williams K.H."/>
            <person name="Hubbard S.S."/>
            <person name="Banfield J.F."/>
        </authorList>
    </citation>
    <scope>NUCLEOTIDE SEQUENCE [LARGE SCALE GENOMIC DNA]</scope>
</reference>
<dbReference type="EMBL" id="MHVR01000013">
    <property type="protein sequence ID" value="OHA96021.1"/>
    <property type="molecule type" value="Genomic_DNA"/>
</dbReference>
<proteinExistence type="predicted"/>
<dbReference type="AlphaFoldDB" id="A0A1G2THE4"/>
<organism evidence="1 2">
    <name type="scientific">Candidatus Zambryskibacteria bacterium RIFCSPHIGHO2_02_FULL_43_14</name>
    <dbReference type="NCBI Taxonomy" id="1802748"/>
    <lineage>
        <taxon>Bacteria</taxon>
        <taxon>Candidatus Zambryskiibacteriota</taxon>
    </lineage>
</organism>
<protein>
    <submittedName>
        <fullName evidence="1">Uncharacterized protein</fullName>
    </submittedName>
</protein>
<accession>A0A1G2THE4</accession>
<sequence length="206" mass="23330">MAKKTNDFSIEQMTEQIRAMLAKLGAVRGFKIGSPIRSHIETMADCVREGDTTGAIKAAKEALSTGRNILRAFLRGAVIDRPEKMSYLTREIGIRRVDKCYHEDIVAHMESRRRKFEEAVHVETDEDFSVRIAMYNEVVVAIEKADEEQGLRDRLKLTRDKFKKTVKISGDSAESVERSKAATDVQRERVAAERNKTADEILTLIS</sequence>
<evidence type="ECO:0000313" key="2">
    <source>
        <dbReference type="Proteomes" id="UP000178175"/>
    </source>
</evidence>
<dbReference type="Proteomes" id="UP000178175">
    <property type="component" value="Unassembled WGS sequence"/>
</dbReference>
<comment type="caution">
    <text evidence="1">The sequence shown here is derived from an EMBL/GenBank/DDBJ whole genome shotgun (WGS) entry which is preliminary data.</text>
</comment>
<name>A0A1G2THE4_9BACT</name>
<evidence type="ECO:0000313" key="1">
    <source>
        <dbReference type="EMBL" id="OHA96021.1"/>
    </source>
</evidence>
<gene>
    <name evidence="1" type="ORF">A3C70_01195</name>
</gene>